<evidence type="ECO:0000313" key="1">
    <source>
        <dbReference type="EnsemblPlants" id="Kaladp0003s0135.1.v1.1"/>
    </source>
</evidence>
<evidence type="ECO:0008006" key="3">
    <source>
        <dbReference type="Google" id="ProtNLM"/>
    </source>
</evidence>
<reference evidence="1" key="1">
    <citation type="submission" date="2021-01" db="UniProtKB">
        <authorList>
            <consortium name="EnsemblPlants"/>
        </authorList>
    </citation>
    <scope>IDENTIFICATION</scope>
</reference>
<dbReference type="AlphaFoldDB" id="A0A7N0R9U4"/>
<dbReference type="Proteomes" id="UP000594263">
    <property type="component" value="Unplaced"/>
</dbReference>
<name>A0A7N0R9U4_KALFE</name>
<dbReference type="Gramene" id="Kaladp0003s0135.1.v1.1">
    <property type="protein sequence ID" value="Kaladp0003s0135.1.v1.1"/>
    <property type="gene ID" value="Kaladp0003s0135.v1.1"/>
</dbReference>
<dbReference type="EnsemblPlants" id="Kaladp0003s0135.1.v1.1">
    <property type="protein sequence ID" value="Kaladp0003s0135.1.v1.1"/>
    <property type="gene ID" value="Kaladp0003s0135.v1.1"/>
</dbReference>
<organism evidence="1 2">
    <name type="scientific">Kalanchoe fedtschenkoi</name>
    <name type="common">Lavender scallops</name>
    <name type="synonym">South American air plant</name>
    <dbReference type="NCBI Taxonomy" id="63787"/>
    <lineage>
        <taxon>Eukaryota</taxon>
        <taxon>Viridiplantae</taxon>
        <taxon>Streptophyta</taxon>
        <taxon>Embryophyta</taxon>
        <taxon>Tracheophyta</taxon>
        <taxon>Spermatophyta</taxon>
        <taxon>Magnoliopsida</taxon>
        <taxon>eudicotyledons</taxon>
        <taxon>Gunneridae</taxon>
        <taxon>Pentapetalae</taxon>
        <taxon>Saxifragales</taxon>
        <taxon>Crassulaceae</taxon>
        <taxon>Kalanchoe</taxon>
    </lineage>
</organism>
<dbReference type="InterPro" id="IPR040256">
    <property type="entry name" value="At4g02000-like"/>
</dbReference>
<protein>
    <recommendedName>
        <fullName evidence="3">DUF4283 domain-containing protein</fullName>
    </recommendedName>
</protein>
<dbReference type="PANTHER" id="PTHR31286">
    <property type="entry name" value="GLYCINE-RICH CELL WALL STRUCTURAL PROTEIN 1.8-LIKE"/>
    <property type="match status" value="1"/>
</dbReference>
<accession>A0A7N0R9U4</accession>
<sequence>MSHEVILKFAEGRSKVEVVREHIRKNWSLVEVLTRDSQRMEGKGFHTFRWMPGFSTKRESTSMVTWVRLHGLDPCLYRPSFLREVCRGFGVFHKADSATLDMSNPTMAHVCVEIDLRCSLVPGVWVGTEQHQQWVDIEYEGNIEYCYCCKKQGYSVDICKKELAKSKRLNLKERTVDHREGSAERSSGNSIRSYIYSSLPKE</sequence>
<keyword evidence="2" id="KW-1185">Reference proteome</keyword>
<dbReference type="PANTHER" id="PTHR31286:SF99">
    <property type="entry name" value="DUF4283 DOMAIN-CONTAINING PROTEIN"/>
    <property type="match status" value="1"/>
</dbReference>
<evidence type="ECO:0000313" key="2">
    <source>
        <dbReference type="Proteomes" id="UP000594263"/>
    </source>
</evidence>
<proteinExistence type="predicted"/>
<dbReference type="OMA" id="WLEIEYE"/>